<dbReference type="RefSeq" id="WP_345148549.1">
    <property type="nucleotide sequence ID" value="NZ_BAABEO010000008.1"/>
</dbReference>
<accession>A0ABP7BZB2</accession>
<evidence type="ECO:0000313" key="2">
    <source>
        <dbReference type="Proteomes" id="UP001500752"/>
    </source>
</evidence>
<dbReference type="Proteomes" id="UP001500752">
    <property type="component" value="Unassembled WGS sequence"/>
</dbReference>
<protein>
    <submittedName>
        <fullName evidence="1">Uncharacterized protein</fullName>
    </submittedName>
</protein>
<dbReference type="EMBL" id="BAABEO010000008">
    <property type="protein sequence ID" value="GAA3671427.1"/>
    <property type="molecule type" value="Genomic_DNA"/>
</dbReference>
<organism evidence="1 2">
    <name type="scientific">Arthrobacter ginkgonis</name>
    <dbReference type="NCBI Taxonomy" id="1630594"/>
    <lineage>
        <taxon>Bacteria</taxon>
        <taxon>Bacillati</taxon>
        <taxon>Actinomycetota</taxon>
        <taxon>Actinomycetes</taxon>
        <taxon>Micrococcales</taxon>
        <taxon>Micrococcaceae</taxon>
        <taxon>Arthrobacter</taxon>
    </lineage>
</organism>
<proteinExistence type="predicted"/>
<gene>
    <name evidence="1" type="ORF">GCM10023081_07240</name>
</gene>
<reference evidence="2" key="1">
    <citation type="journal article" date="2019" name="Int. J. Syst. Evol. Microbiol.">
        <title>The Global Catalogue of Microorganisms (GCM) 10K type strain sequencing project: providing services to taxonomists for standard genome sequencing and annotation.</title>
        <authorList>
            <consortium name="The Broad Institute Genomics Platform"/>
            <consortium name="The Broad Institute Genome Sequencing Center for Infectious Disease"/>
            <person name="Wu L."/>
            <person name="Ma J."/>
        </authorList>
    </citation>
    <scope>NUCLEOTIDE SEQUENCE [LARGE SCALE GENOMIC DNA]</scope>
    <source>
        <strain evidence="2">JCM 30742</strain>
    </source>
</reference>
<comment type="caution">
    <text evidence="1">The sequence shown here is derived from an EMBL/GenBank/DDBJ whole genome shotgun (WGS) entry which is preliminary data.</text>
</comment>
<sequence>MSHSEDCGWQVSAGMHGQMLLALYLRDLARIDPVGNPVLCPLDPPVKPVAAAEIDPHAAAELRQEWQRWWHRLLRGNGHPNDAAAAEAVNAAGPASAAGPATAGPGASGAGTAGLDTAGFGAAEELAGVLDAPVFGGFNDSPTLQRLLRAHYGAAFDWTQERLEEYRRTGAAPAAGGRDLVERMIQDRELEVDRTAHPFRLTLLELPLAEPRAWFVEPATVILSQDLPRDEGLFRSYLQPVVDLLV</sequence>
<keyword evidence="2" id="KW-1185">Reference proteome</keyword>
<name>A0ABP7BZB2_9MICC</name>
<evidence type="ECO:0000313" key="1">
    <source>
        <dbReference type="EMBL" id="GAA3671427.1"/>
    </source>
</evidence>